<keyword evidence="10" id="KW-1185">Reference proteome</keyword>
<name>A0A5D3YMQ1_9BACT</name>
<proteinExistence type="inferred from homology"/>
<dbReference type="InterPro" id="IPR029060">
    <property type="entry name" value="PIN-like_dom_sf"/>
</dbReference>
<dbReference type="Pfam" id="PF01850">
    <property type="entry name" value="PIN"/>
    <property type="match status" value="1"/>
</dbReference>
<keyword evidence="4" id="KW-0479">Metal-binding</keyword>
<dbReference type="GO" id="GO:0046872">
    <property type="term" value="F:metal ion binding"/>
    <property type="evidence" value="ECO:0007669"/>
    <property type="project" value="UniProtKB-KW"/>
</dbReference>
<evidence type="ECO:0000256" key="6">
    <source>
        <dbReference type="ARBA" id="ARBA00022842"/>
    </source>
</evidence>
<dbReference type="Gene3D" id="3.40.50.1010">
    <property type="entry name" value="5'-nuclease"/>
    <property type="match status" value="1"/>
</dbReference>
<comment type="similarity">
    <text evidence="7">Belongs to the PINc/VapC protein family.</text>
</comment>
<evidence type="ECO:0000256" key="5">
    <source>
        <dbReference type="ARBA" id="ARBA00022801"/>
    </source>
</evidence>
<dbReference type="AlphaFoldDB" id="A0A5D3YMQ1"/>
<dbReference type="OrthoDB" id="676982at2"/>
<dbReference type="GO" id="GO:0004518">
    <property type="term" value="F:nuclease activity"/>
    <property type="evidence" value="ECO:0007669"/>
    <property type="project" value="UniProtKB-KW"/>
</dbReference>
<dbReference type="PANTHER" id="PTHR33653">
    <property type="entry name" value="RIBONUCLEASE VAPC2"/>
    <property type="match status" value="1"/>
</dbReference>
<evidence type="ECO:0000256" key="7">
    <source>
        <dbReference type="ARBA" id="ARBA00038093"/>
    </source>
</evidence>
<dbReference type="Proteomes" id="UP000324595">
    <property type="component" value="Unassembled WGS sequence"/>
</dbReference>
<dbReference type="EMBL" id="VNHY01000002">
    <property type="protein sequence ID" value="TYP93419.1"/>
    <property type="molecule type" value="Genomic_DNA"/>
</dbReference>
<keyword evidence="2" id="KW-1277">Toxin-antitoxin system</keyword>
<dbReference type="SUPFAM" id="SSF88723">
    <property type="entry name" value="PIN domain-like"/>
    <property type="match status" value="1"/>
</dbReference>
<feature type="domain" description="PIN" evidence="8">
    <location>
        <begin position="6"/>
        <end position="113"/>
    </location>
</feature>
<keyword evidence="5" id="KW-0378">Hydrolase</keyword>
<comment type="cofactor">
    <cofactor evidence="1">
        <name>Mg(2+)</name>
        <dbReference type="ChEBI" id="CHEBI:18420"/>
    </cofactor>
</comment>
<evidence type="ECO:0000256" key="2">
    <source>
        <dbReference type="ARBA" id="ARBA00022649"/>
    </source>
</evidence>
<gene>
    <name evidence="9" type="ORF">LX73_1123</name>
</gene>
<organism evidence="9 10">
    <name type="scientific">Fodinibius salinus</name>
    <dbReference type="NCBI Taxonomy" id="860790"/>
    <lineage>
        <taxon>Bacteria</taxon>
        <taxon>Pseudomonadati</taxon>
        <taxon>Balneolota</taxon>
        <taxon>Balneolia</taxon>
        <taxon>Balneolales</taxon>
        <taxon>Balneolaceae</taxon>
        <taxon>Fodinibius</taxon>
    </lineage>
</organism>
<comment type="caution">
    <text evidence="9">The sequence shown here is derived from an EMBL/GenBank/DDBJ whole genome shotgun (WGS) entry which is preliminary data.</text>
</comment>
<dbReference type="InterPro" id="IPR002716">
    <property type="entry name" value="PIN_dom"/>
</dbReference>
<accession>A0A5D3YMQ1</accession>
<evidence type="ECO:0000256" key="4">
    <source>
        <dbReference type="ARBA" id="ARBA00022723"/>
    </source>
</evidence>
<dbReference type="GO" id="GO:0016787">
    <property type="term" value="F:hydrolase activity"/>
    <property type="evidence" value="ECO:0007669"/>
    <property type="project" value="UniProtKB-KW"/>
</dbReference>
<evidence type="ECO:0000313" key="9">
    <source>
        <dbReference type="EMBL" id="TYP93419.1"/>
    </source>
</evidence>
<reference evidence="9 10" key="1">
    <citation type="submission" date="2019-07" db="EMBL/GenBank/DDBJ databases">
        <title>Genomic Encyclopedia of Archaeal and Bacterial Type Strains, Phase II (KMG-II): from individual species to whole genera.</title>
        <authorList>
            <person name="Goeker M."/>
        </authorList>
    </citation>
    <scope>NUCLEOTIDE SEQUENCE [LARGE SCALE GENOMIC DNA]</scope>
    <source>
        <strain evidence="9 10">DSM 21935</strain>
    </source>
</reference>
<dbReference type="PANTHER" id="PTHR33653:SF1">
    <property type="entry name" value="RIBONUCLEASE VAPC2"/>
    <property type="match status" value="1"/>
</dbReference>
<evidence type="ECO:0000313" key="10">
    <source>
        <dbReference type="Proteomes" id="UP000324595"/>
    </source>
</evidence>
<protein>
    <recommendedName>
        <fullName evidence="8">PIN domain-containing protein</fullName>
    </recommendedName>
</protein>
<dbReference type="InterPro" id="IPR050556">
    <property type="entry name" value="Type_II_TA_system_RNase"/>
</dbReference>
<keyword evidence="6" id="KW-0460">Magnesium</keyword>
<keyword evidence="3" id="KW-0540">Nuclease</keyword>
<evidence type="ECO:0000256" key="3">
    <source>
        <dbReference type="ARBA" id="ARBA00022722"/>
    </source>
</evidence>
<dbReference type="RefSeq" id="WP_148898487.1">
    <property type="nucleotide sequence ID" value="NZ_VNHY01000002.1"/>
</dbReference>
<sequence length="123" mass="14045">MELVNILIDTNIALYFLTGDKKLTNLLDNAIIYLSFISELELLSYPELDNKEQESINNFIQECVVVDINPPIKQKTITIWQQSNIKLPDTIIAATAISKQLPFLSADKDFAQVHDLQLFSYEL</sequence>
<evidence type="ECO:0000256" key="1">
    <source>
        <dbReference type="ARBA" id="ARBA00001946"/>
    </source>
</evidence>
<dbReference type="CDD" id="cd18738">
    <property type="entry name" value="PIN_VapC4-5_FitB-like"/>
    <property type="match status" value="1"/>
</dbReference>
<evidence type="ECO:0000259" key="8">
    <source>
        <dbReference type="Pfam" id="PF01850"/>
    </source>
</evidence>